<evidence type="ECO:0000313" key="5">
    <source>
        <dbReference type="EnsemblMetazoa" id="HelroP136923"/>
    </source>
</evidence>
<dbReference type="KEGG" id="hro:HELRODRAFT_136923"/>
<dbReference type="EnsemblMetazoa" id="HelroT136923">
    <property type="protein sequence ID" value="HelroP136923"/>
    <property type="gene ID" value="HelroG136923"/>
</dbReference>
<gene>
    <name evidence="5" type="primary">20196365</name>
    <name evidence="4" type="ORF">HELRODRAFT_136923</name>
</gene>
<dbReference type="PRINTS" id="PR00360">
    <property type="entry name" value="C2DOMAIN"/>
</dbReference>
<dbReference type="GO" id="GO:0045202">
    <property type="term" value="C:synapse"/>
    <property type="evidence" value="ECO:0007669"/>
    <property type="project" value="UniProtKB-SubCell"/>
</dbReference>
<organism evidence="5 6">
    <name type="scientific">Helobdella robusta</name>
    <name type="common">Californian leech</name>
    <dbReference type="NCBI Taxonomy" id="6412"/>
    <lineage>
        <taxon>Eukaryota</taxon>
        <taxon>Metazoa</taxon>
        <taxon>Spiralia</taxon>
        <taxon>Lophotrochozoa</taxon>
        <taxon>Annelida</taxon>
        <taxon>Clitellata</taxon>
        <taxon>Hirudinea</taxon>
        <taxon>Rhynchobdellida</taxon>
        <taxon>Glossiphoniidae</taxon>
        <taxon>Helobdella</taxon>
    </lineage>
</organism>
<dbReference type="PANTHER" id="PTHR12157:SF21">
    <property type="entry name" value="RAB3 INTERACTING MOLECULE, ISOFORM F"/>
    <property type="match status" value="1"/>
</dbReference>
<reference evidence="4 6" key="2">
    <citation type="journal article" date="2013" name="Nature">
        <title>Insights into bilaterian evolution from three spiralian genomes.</title>
        <authorList>
            <person name="Simakov O."/>
            <person name="Marletaz F."/>
            <person name="Cho S.J."/>
            <person name="Edsinger-Gonzales E."/>
            <person name="Havlak P."/>
            <person name="Hellsten U."/>
            <person name="Kuo D.H."/>
            <person name="Larsson T."/>
            <person name="Lv J."/>
            <person name="Arendt D."/>
            <person name="Savage R."/>
            <person name="Osoegawa K."/>
            <person name="de Jong P."/>
            <person name="Grimwood J."/>
            <person name="Chapman J.A."/>
            <person name="Shapiro H."/>
            <person name="Aerts A."/>
            <person name="Otillar R.P."/>
            <person name="Terry A.Y."/>
            <person name="Boore J.L."/>
            <person name="Grigoriev I.V."/>
            <person name="Lindberg D.R."/>
            <person name="Seaver E.C."/>
            <person name="Weisblat D.A."/>
            <person name="Putnam N.H."/>
            <person name="Rokhsar D.S."/>
        </authorList>
    </citation>
    <scope>NUCLEOTIDE SEQUENCE</scope>
</reference>
<dbReference type="PROSITE" id="PS50004">
    <property type="entry name" value="C2"/>
    <property type="match status" value="1"/>
</dbReference>
<dbReference type="EMBL" id="KB097650">
    <property type="protein sequence ID" value="ESN92341.1"/>
    <property type="molecule type" value="Genomic_DNA"/>
</dbReference>
<dbReference type="Gene3D" id="2.60.40.150">
    <property type="entry name" value="C2 domain"/>
    <property type="match status" value="1"/>
</dbReference>
<evidence type="ECO:0000313" key="6">
    <source>
        <dbReference type="Proteomes" id="UP000015101"/>
    </source>
</evidence>
<dbReference type="GO" id="GO:0016020">
    <property type="term" value="C:membrane"/>
    <property type="evidence" value="ECO:0007669"/>
    <property type="project" value="InterPro"/>
</dbReference>
<proteinExistence type="predicted"/>
<keyword evidence="1" id="KW-0770">Synapse</keyword>
<dbReference type="eggNOG" id="KOG2060">
    <property type="taxonomic scope" value="Eukaryota"/>
</dbReference>
<dbReference type="CTD" id="20196365"/>
<dbReference type="HOGENOM" id="CLU_165200_0_0_1"/>
<comment type="subcellular location">
    <subcellularLocation>
        <location evidence="2">Synapse</location>
    </subcellularLocation>
</comment>
<evidence type="ECO:0000256" key="2">
    <source>
        <dbReference type="ARBA" id="ARBA00034103"/>
    </source>
</evidence>
<sequence>LQIKVMYYDIPTYQLVVTIVGAISLRPRENNILRNPYCKLYLLPDRSEKTKRRTKTVAGTLNPRWCQSFAYTPVKRRDLQSQSLQITVYDYDRIGSGEYVGEV</sequence>
<dbReference type="EMBL" id="AMQM01007640">
    <property type="status" value="NOT_ANNOTATED_CDS"/>
    <property type="molecule type" value="Genomic_DNA"/>
</dbReference>
<dbReference type="PANTHER" id="PTHR12157">
    <property type="entry name" value="REGULATING SYNAPTIC MEMBRANE EXOCYTOSIS PROTEIN"/>
    <property type="match status" value="1"/>
</dbReference>
<dbReference type="SUPFAM" id="SSF49562">
    <property type="entry name" value="C2 domain (Calcium/lipid-binding domain, CaLB)"/>
    <property type="match status" value="1"/>
</dbReference>
<reference evidence="5" key="3">
    <citation type="submission" date="2015-06" db="UniProtKB">
        <authorList>
            <consortium name="EnsemblMetazoa"/>
        </authorList>
    </citation>
    <scope>IDENTIFICATION</scope>
</reference>
<dbReference type="InterPro" id="IPR035892">
    <property type="entry name" value="C2_domain_sf"/>
</dbReference>
<evidence type="ECO:0000256" key="1">
    <source>
        <dbReference type="ARBA" id="ARBA00023018"/>
    </source>
</evidence>
<dbReference type="Proteomes" id="UP000015101">
    <property type="component" value="Unassembled WGS sequence"/>
</dbReference>
<evidence type="ECO:0000259" key="3">
    <source>
        <dbReference type="PROSITE" id="PS50004"/>
    </source>
</evidence>
<dbReference type="InParanoid" id="T1EIG5"/>
<reference evidence="6" key="1">
    <citation type="submission" date="2012-12" db="EMBL/GenBank/DDBJ databases">
        <authorList>
            <person name="Hellsten U."/>
            <person name="Grimwood J."/>
            <person name="Chapman J.A."/>
            <person name="Shapiro H."/>
            <person name="Aerts A."/>
            <person name="Otillar R.P."/>
            <person name="Terry A.Y."/>
            <person name="Boore J.L."/>
            <person name="Simakov O."/>
            <person name="Marletaz F."/>
            <person name="Cho S.-J."/>
            <person name="Edsinger-Gonzales E."/>
            <person name="Havlak P."/>
            <person name="Kuo D.-H."/>
            <person name="Larsson T."/>
            <person name="Lv J."/>
            <person name="Arendt D."/>
            <person name="Savage R."/>
            <person name="Osoegawa K."/>
            <person name="de Jong P."/>
            <person name="Lindberg D.R."/>
            <person name="Seaver E.C."/>
            <person name="Weisblat D.A."/>
            <person name="Putnam N.H."/>
            <person name="Grigoriev I.V."/>
            <person name="Rokhsar D.S."/>
        </authorList>
    </citation>
    <scope>NUCLEOTIDE SEQUENCE</scope>
</reference>
<dbReference type="GeneID" id="20196365"/>
<name>T1EIG5_HELRO</name>
<dbReference type="STRING" id="6412.T1EIG5"/>
<protein>
    <recommendedName>
        <fullName evidence="3">C2 domain-containing protein</fullName>
    </recommendedName>
</protein>
<dbReference type="GO" id="GO:0006887">
    <property type="term" value="P:exocytosis"/>
    <property type="evidence" value="ECO:0007669"/>
    <property type="project" value="InterPro"/>
</dbReference>
<dbReference type="RefSeq" id="XP_009029579.1">
    <property type="nucleotide sequence ID" value="XM_009031331.1"/>
</dbReference>
<dbReference type="SMART" id="SM00239">
    <property type="entry name" value="C2"/>
    <property type="match status" value="1"/>
</dbReference>
<dbReference type="OrthoDB" id="420032at2759"/>
<dbReference type="InterPro" id="IPR039032">
    <property type="entry name" value="Rim-like"/>
</dbReference>
<dbReference type="InterPro" id="IPR000008">
    <property type="entry name" value="C2_dom"/>
</dbReference>
<dbReference type="AlphaFoldDB" id="T1EIG5"/>
<accession>T1EIG5</accession>
<keyword evidence="6" id="KW-1185">Reference proteome</keyword>
<dbReference type="Pfam" id="PF00168">
    <property type="entry name" value="C2"/>
    <property type="match status" value="1"/>
</dbReference>
<evidence type="ECO:0000313" key="4">
    <source>
        <dbReference type="EMBL" id="ESN92341.1"/>
    </source>
</evidence>
<feature type="domain" description="C2" evidence="3">
    <location>
        <begin position="1"/>
        <end position="103"/>
    </location>
</feature>
<dbReference type="GO" id="GO:0031267">
    <property type="term" value="F:small GTPase binding"/>
    <property type="evidence" value="ECO:0007669"/>
    <property type="project" value="InterPro"/>
</dbReference>